<name>A0ACB5R7V2_9CLOT</name>
<organism evidence="1 2">
    <name type="scientific">Inconstantimicrobium mannanitabidum</name>
    <dbReference type="NCBI Taxonomy" id="1604901"/>
    <lineage>
        <taxon>Bacteria</taxon>
        <taxon>Bacillati</taxon>
        <taxon>Bacillota</taxon>
        <taxon>Clostridia</taxon>
        <taxon>Eubacteriales</taxon>
        <taxon>Clostridiaceae</taxon>
        <taxon>Inconstantimicrobium</taxon>
    </lineage>
</organism>
<gene>
    <name evidence="1" type="ORF">rsdtw13_05000</name>
</gene>
<protein>
    <submittedName>
        <fullName evidence="1">Alkaline phosphatase family protein</fullName>
    </submittedName>
</protein>
<proteinExistence type="predicted"/>
<evidence type="ECO:0000313" key="2">
    <source>
        <dbReference type="Proteomes" id="UP001058074"/>
    </source>
</evidence>
<evidence type="ECO:0000313" key="1">
    <source>
        <dbReference type="EMBL" id="GKX65242.1"/>
    </source>
</evidence>
<keyword evidence="2" id="KW-1185">Reference proteome</keyword>
<dbReference type="EMBL" id="BROD01000001">
    <property type="protein sequence ID" value="GKX65242.1"/>
    <property type="molecule type" value="Genomic_DNA"/>
</dbReference>
<accession>A0ACB5R7V2</accession>
<sequence length="434" mass="50005">MKEQTKHLIVISFDGLSSLDFEYIRTLPNFKRYLNTASYCNKVYSVYPSLTYPAHATIVTGKYPKNHGIINNTLLQINKKSPDWYWYRKDIQGETFYDLAIKKGKKVAALLWPVTAKSKIQYNMPEIFANRPWQNQIFTSLFNGSPLYQFELNKKFGNLRDGLSQPNLDNFTHESLLYTIKHKKTDLILVHYTDLDSARHNYGFNSNEATLALKRHDRRLADIINTLLDQNIYDESTIVILGDHSSLDEKYVVNLNVLLLKNGYIHTDTHHNITSYKAIAKNCDGSAYVYVNNDDKETIKRIYNLILEFNKANNCIDIIYTKDDAVKLGADPKCALMLEAKLGFYFQDELHDDIIIDLNQANKFKYPHYTKATHGYSPYKENYTTVFMAAGCGIRKNIIIDEMNLVDEAPTIANLLGIDLKDVDGKVIQELFEK</sequence>
<dbReference type="Proteomes" id="UP001058074">
    <property type="component" value="Unassembled WGS sequence"/>
</dbReference>
<comment type="caution">
    <text evidence="1">The sequence shown here is derived from an EMBL/GenBank/DDBJ whole genome shotgun (WGS) entry which is preliminary data.</text>
</comment>
<reference evidence="1" key="1">
    <citation type="journal article" date="2025" name="Int. J. Syst. Evol. Microbiol.">
        <title>Inconstantimicrobium mannanitabidum sp. nov., a novel member of the family Clostridiaceae isolated from anoxic soil under the treatment of reductive soil disinfestation.</title>
        <authorList>
            <person name="Ueki A."/>
            <person name="Tonouchi A."/>
            <person name="Honma S."/>
            <person name="Kaku N."/>
            <person name="Ueki K."/>
        </authorList>
    </citation>
    <scope>NUCLEOTIDE SEQUENCE</scope>
    <source>
        <strain evidence="1">TW13</strain>
    </source>
</reference>